<dbReference type="SUPFAM" id="SSF48452">
    <property type="entry name" value="TPR-like"/>
    <property type="match status" value="1"/>
</dbReference>
<dbReference type="Gene3D" id="1.25.40.10">
    <property type="entry name" value="Tetratricopeptide repeat domain"/>
    <property type="match status" value="1"/>
</dbReference>
<comment type="caution">
    <text evidence="3">The sequence shown here is derived from an EMBL/GenBank/DDBJ whole genome shotgun (WGS) entry which is preliminary data.</text>
</comment>
<dbReference type="SUPFAM" id="SSF69322">
    <property type="entry name" value="Tricorn protease domain 2"/>
    <property type="match status" value="1"/>
</dbReference>
<feature type="chain" id="PRO_5033049245" evidence="2">
    <location>
        <begin position="21"/>
        <end position="475"/>
    </location>
</feature>
<keyword evidence="4" id="KW-1185">Reference proteome</keyword>
<reference evidence="3 4" key="1">
    <citation type="submission" date="2020-08" db="EMBL/GenBank/DDBJ databases">
        <title>Genomic Encyclopedia of Type Strains, Phase IV (KMG-IV): sequencing the most valuable type-strain genomes for metagenomic binning, comparative biology and taxonomic classification.</title>
        <authorList>
            <person name="Goeker M."/>
        </authorList>
    </citation>
    <scope>NUCLEOTIDE SEQUENCE [LARGE SCALE GENOMIC DNA]</scope>
    <source>
        <strain evidence="3 4">DSM 104969</strain>
    </source>
</reference>
<gene>
    <name evidence="3" type="ORF">GGR21_003113</name>
</gene>
<dbReference type="Proteomes" id="UP000555103">
    <property type="component" value="Unassembled WGS sequence"/>
</dbReference>
<dbReference type="RefSeq" id="WP_183308057.1">
    <property type="nucleotide sequence ID" value="NZ_JACIEP010000011.1"/>
</dbReference>
<evidence type="ECO:0000313" key="4">
    <source>
        <dbReference type="Proteomes" id="UP000555103"/>
    </source>
</evidence>
<dbReference type="EMBL" id="JACIEP010000011">
    <property type="protein sequence ID" value="MBB4037198.1"/>
    <property type="molecule type" value="Genomic_DNA"/>
</dbReference>
<feature type="signal peptide" evidence="2">
    <location>
        <begin position="1"/>
        <end position="20"/>
    </location>
</feature>
<feature type="coiled-coil region" evidence="1">
    <location>
        <begin position="409"/>
        <end position="458"/>
    </location>
</feature>
<evidence type="ECO:0000256" key="2">
    <source>
        <dbReference type="SAM" id="SignalP"/>
    </source>
</evidence>
<dbReference type="AlphaFoldDB" id="A0A840CSV0"/>
<keyword evidence="2" id="KW-0732">Signal</keyword>
<evidence type="ECO:0000256" key="1">
    <source>
        <dbReference type="SAM" id="Coils"/>
    </source>
</evidence>
<keyword evidence="1" id="KW-0175">Coiled coil</keyword>
<sequence>MKRLIIYILFSVTIFPFAFSQTLAEAKALYLKGEFAKALPVFEAEYKAKPTDANLNQWYGVCLFETGGDMVKAEECLSVASKKKIRDSFYYLGQIYTKEFRFTEAKQAFDTFESMLKKNDNEFRENLENKRKVLSRLHRVVSSTEDIQIIDSVVVDKSAFLSAYKLSHSSGRMEYFNKVFSANKPVSSTVYFNEKETKIYYGQPDKSSVYTLFSMEKLIDGYGNEKQLSATNFGLTGDVNYPYVMPDGVTIYFAAKDYDSLGGYDLFVSRYNMNNDTYLAPERLNMPFNSMYNDYLMVVDEEKGVGWFASDRFQPEDKVCVYTFIPNPTVKIVESDDEKYMADRARISSIRSSWGEGKDYSALIALARTAPKEQAKEVRDFEFVINDEYTYYKLADFKNKTARDTYYRVIQMKADESRLKRQLEEMRSTYSKAAEATRRNMTNDILTVEKQLESISKEMPDLEMLARNQEIESNK</sequence>
<dbReference type="InterPro" id="IPR011990">
    <property type="entry name" value="TPR-like_helical_dom_sf"/>
</dbReference>
<proteinExistence type="predicted"/>
<accession>A0A840CSV0</accession>
<evidence type="ECO:0000313" key="3">
    <source>
        <dbReference type="EMBL" id="MBB4037198.1"/>
    </source>
</evidence>
<protein>
    <submittedName>
        <fullName evidence="3">Tetratricopeptide (TPR) repeat protein</fullName>
    </submittedName>
</protein>
<name>A0A840CSV0_9BACT</name>
<organism evidence="3 4">
    <name type="scientific">Dysgonomonas hofstadii</name>
    <dbReference type="NCBI Taxonomy" id="637886"/>
    <lineage>
        <taxon>Bacteria</taxon>
        <taxon>Pseudomonadati</taxon>
        <taxon>Bacteroidota</taxon>
        <taxon>Bacteroidia</taxon>
        <taxon>Bacteroidales</taxon>
        <taxon>Dysgonomonadaceae</taxon>
        <taxon>Dysgonomonas</taxon>
    </lineage>
</organism>